<evidence type="ECO:0000259" key="1">
    <source>
        <dbReference type="Pfam" id="PF04069"/>
    </source>
</evidence>
<dbReference type="Gene3D" id="3.40.190.10">
    <property type="entry name" value="Periplasmic binding protein-like II"/>
    <property type="match status" value="1"/>
</dbReference>
<dbReference type="Gene3D" id="3.40.190.120">
    <property type="entry name" value="Osmoprotection protein (prox), domain 2"/>
    <property type="match status" value="1"/>
</dbReference>
<dbReference type="EMBL" id="VRYN01000001">
    <property type="protein sequence ID" value="TYO81725.1"/>
    <property type="molecule type" value="Genomic_DNA"/>
</dbReference>
<dbReference type="InterPro" id="IPR007210">
    <property type="entry name" value="ABC_Gly_betaine_transp_sub-bd"/>
</dbReference>
<reference evidence="2 4" key="1">
    <citation type="journal article" date="2019" name="Microbiol. Resour. Announc.">
        <title>The Genome Sequence of the Halobacterium salinarum Type Strain Is Closely Related to That of Laboratory Strains NRC-1 and R1.</title>
        <authorList>
            <person name="Pfeiffer F."/>
            <person name="Marchfelder A."/>
            <person name="Habermann B."/>
            <person name="Dyall-Smith M.L."/>
        </authorList>
    </citation>
    <scope>NUCLEOTIDE SEQUENCE [LARGE SCALE GENOMIC DNA]</scope>
    <source>
        <strain evidence="2">91-R6</strain>
        <strain evidence="4">ATCC 33171 / DSM 3754 / JCM 8978 / NBRC 102687 / NCIMB 764 / 91-R6</strain>
    </source>
</reference>
<dbReference type="RefSeq" id="WP_010903285.1">
    <property type="nucleotide sequence ID" value="NZ_VRYN01000001.1"/>
</dbReference>
<evidence type="ECO:0000313" key="5">
    <source>
        <dbReference type="Proteomes" id="UP000323075"/>
    </source>
</evidence>
<evidence type="ECO:0000313" key="4">
    <source>
        <dbReference type="Proteomes" id="UP000296216"/>
    </source>
</evidence>
<gene>
    <name evidence="2" type="primary">cosB</name>
    <name evidence="3" type="ORF">APQ99_00235</name>
    <name evidence="2" type="ORF">HBSAL_09065</name>
</gene>
<dbReference type="GO" id="GO:0043190">
    <property type="term" value="C:ATP-binding cassette (ABC) transporter complex"/>
    <property type="evidence" value="ECO:0007669"/>
    <property type="project" value="InterPro"/>
</dbReference>
<dbReference type="SMR" id="A0A4D6GUL1"/>
<reference evidence="2" key="3">
    <citation type="journal article" name="MicrobiologyOpen">
        <title>Whole-genome comparison between the type strain of Halobacterium salinarum (DSM 3754(T)) and the laboratory strains R1 and NRC-1.</title>
        <authorList>
            <person name="Pfeiffer F."/>
            <person name="Losensky G."/>
            <person name="Marchfelder A."/>
            <person name="Habermann B."/>
            <person name="Dyall-Smith M."/>
        </authorList>
    </citation>
    <scope>NUCLEOTIDE SEQUENCE</scope>
    <source>
        <strain evidence="2">91-R6</strain>
    </source>
</reference>
<dbReference type="AlphaFoldDB" id="A0A4D6GUL1"/>
<dbReference type="EMBL" id="CP038631">
    <property type="protein sequence ID" value="QCC45459.1"/>
    <property type="molecule type" value="Genomic_DNA"/>
</dbReference>
<proteinExistence type="predicted"/>
<evidence type="ECO:0000313" key="3">
    <source>
        <dbReference type="EMBL" id="TYO81725.1"/>
    </source>
</evidence>
<organism evidence="2 4">
    <name type="scientific">Halobacterium salinarum (strain ATCC 33171 / DSM 3754 / JCM 8978 / NBRC 102687 / NCIMB 764 / 91-R6)</name>
    <dbReference type="NCBI Taxonomy" id="2597657"/>
    <lineage>
        <taxon>Archaea</taxon>
        <taxon>Methanobacteriati</taxon>
        <taxon>Methanobacteriota</taxon>
        <taxon>Stenosarchaea group</taxon>
        <taxon>Halobacteria</taxon>
        <taxon>Halobacteriales</taxon>
        <taxon>Halobacteriaceae</taxon>
        <taxon>Halobacterium</taxon>
    </lineage>
</organism>
<dbReference type="Proteomes" id="UP000323075">
    <property type="component" value="Unassembled WGS sequence"/>
</dbReference>
<name>A0A4D6GUL1_HALS9</name>
<reference evidence="3 5" key="2">
    <citation type="submission" date="2019-07" db="EMBL/GenBank/DDBJ databases">
        <title>Genomic Encyclopedia of Archaeal and Bacterial Type Strains, Phase II (KMG-II): from individual species to whole genera.</title>
        <authorList>
            <person name="Goeker M."/>
        </authorList>
    </citation>
    <scope>NUCLEOTIDE SEQUENCE [LARGE SCALE GENOMIC DNA]</scope>
    <source>
        <strain evidence="3 5">DSM 3754</strain>
    </source>
</reference>
<dbReference type="GeneID" id="68694405"/>
<sequence length="334" mass="35622">MMDTPEHASTSSRRQLLGMLAAGGTTAVAGCTTITGGGDTTSTGGGDSGSSSIVVGSKGYGEQVTLGYVAYELLANTTNATLVDETGFGGNAAISEAYRTGNVHAYYDYMGSLWSSHPPKHDSADFDTPDAQYDALKSEMESEHPIRILDRADWQNTWAVFVAERAVEGTGIQSISDLAAHVNSRNYDIRPAFGDGFRSRSDGLDALLDYYEFDPERVTAWASEREFLETASAQAAGTAVDEGYADLGVGYSTSAWLTDVDSVRVLDDDRNFWPFFHPVGVVHEDVATDAVVAALNTMPDAIPDAETMQALNSRAAASGNQQAAADHLQNNDFI</sequence>
<dbReference type="GO" id="GO:0022857">
    <property type="term" value="F:transmembrane transporter activity"/>
    <property type="evidence" value="ECO:0007669"/>
    <property type="project" value="InterPro"/>
</dbReference>
<protein>
    <submittedName>
        <fullName evidence="2">Chemotactic signal transduction system periplasmic substrate-binding protein CosB</fullName>
    </submittedName>
    <submittedName>
        <fullName evidence="3">Osmoprotectant transport system substrate-binding protein</fullName>
    </submittedName>
</protein>
<dbReference type="Proteomes" id="UP000296216">
    <property type="component" value="Chromosome"/>
</dbReference>
<feature type="domain" description="ABC-type glycine betaine transport system substrate-binding" evidence="1">
    <location>
        <begin position="52"/>
        <end position="329"/>
    </location>
</feature>
<dbReference type="SUPFAM" id="SSF53850">
    <property type="entry name" value="Periplasmic binding protein-like II"/>
    <property type="match status" value="1"/>
</dbReference>
<evidence type="ECO:0000313" key="2">
    <source>
        <dbReference type="EMBL" id="QCC45459.1"/>
    </source>
</evidence>
<accession>A0A4D6GUL1</accession>
<dbReference type="Pfam" id="PF04069">
    <property type="entry name" value="OpuAC"/>
    <property type="match status" value="1"/>
</dbReference>